<name>A0A109QFI9_9DEIN</name>
<evidence type="ECO:0000256" key="6">
    <source>
        <dbReference type="SAM" id="Coils"/>
    </source>
</evidence>
<evidence type="ECO:0000259" key="7">
    <source>
        <dbReference type="PROSITE" id="PS00745"/>
    </source>
</evidence>
<comment type="function">
    <text evidence="4">Peptide chain release factor 2 directs the termination of translation in response to the peptide chain termination codons UGA and UAA.</text>
</comment>
<gene>
    <name evidence="4" type="primary">prfB</name>
    <name evidence="8" type="ORF">AV541_09810</name>
</gene>
<sequence>MDLERLAQRLEGLRGIFDIPQKENRLKELERRLEDPSLWNDPEAARKVSQEAARLRRTVDTFRSLESDLQGLLELMEELPAEERESLKPELEEAAKKLDELYHQTLLNFPHAEKNAILTIQPGAGGTEACDWAEMLLRMYTRFAERQGFQVEVVDLTPGPEAGIDYAQILVKGENAYGLLSPEAGVHRLVRPSPFDASGRRHTSFAGVEVIPEVDEDVEVVLKPEELRIDVMRASGPGGQGVNTTDSAVRVVHLPTGITVTCQTTRSQIKNKELALKILKARLYELERKKREEELKALRGEVRPIEWGSQIRSYVLDKNYVKDHRTGLMRHDPENVLDGDLMDLIWAGLEWKAGRRQTAEVEAE</sequence>
<reference evidence="8 9" key="1">
    <citation type="submission" date="2016-01" db="EMBL/GenBank/DDBJ databases">
        <title>Genome sequence of Thermus parvatiensis, a thermophile isolated from a hot water spring.</title>
        <authorList>
            <person name="Tripathi C."/>
            <person name="Lal R."/>
        </authorList>
    </citation>
    <scope>NUCLEOTIDE SEQUENCE [LARGE SCALE GENOMIC DNA]</scope>
    <source>
        <strain evidence="8 9">RL</strain>
    </source>
</reference>
<evidence type="ECO:0000313" key="8">
    <source>
        <dbReference type="EMBL" id="AMA76163.1"/>
    </source>
</evidence>
<accession>A0A109QFI9</accession>
<dbReference type="InterPro" id="IPR045853">
    <property type="entry name" value="Pep_chain_release_fac_I_sf"/>
</dbReference>
<dbReference type="PANTHER" id="PTHR43116">
    <property type="entry name" value="PEPTIDE CHAIN RELEASE FACTOR 2"/>
    <property type="match status" value="1"/>
</dbReference>
<dbReference type="AlphaFoldDB" id="A0A109QFI9"/>
<dbReference type="GO" id="GO:0016149">
    <property type="term" value="F:translation release factor activity, codon specific"/>
    <property type="evidence" value="ECO:0007669"/>
    <property type="project" value="UniProtKB-UniRule"/>
</dbReference>
<keyword evidence="4" id="KW-0963">Cytoplasm</keyword>
<dbReference type="GO" id="GO:0005737">
    <property type="term" value="C:cytoplasm"/>
    <property type="evidence" value="ECO:0007669"/>
    <property type="project" value="UniProtKB-SubCell"/>
</dbReference>
<dbReference type="Gene3D" id="3.30.160.20">
    <property type="match status" value="1"/>
</dbReference>
<dbReference type="FunFam" id="3.30.160.20:FF:000004">
    <property type="entry name" value="Peptide chain release factor 1"/>
    <property type="match status" value="1"/>
</dbReference>
<dbReference type="EMBL" id="CP014141">
    <property type="protein sequence ID" value="AMA76163.1"/>
    <property type="molecule type" value="Genomic_DNA"/>
</dbReference>
<comment type="subcellular location">
    <subcellularLocation>
        <location evidence="4">Cytoplasm</location>
    </subcellularLocation>
</comment>
<evidence type="ECO:0000256" key="1">
    <source>
        <dbReference type="ARBA" id="ARBA00010835"/>
    </source>
</evidence>
<dbReference type="InterPro" id="IPR005139">
    <property type="entry name" value="PCRF"/>
</dbReference>
<dbReference type="Proteomes" id="UP000061630">
    <property type="component" value="Chromosome"/>
</dbReference>
<keyword evidence="6" id="KW-0175">Coiled coil</keyword>
<keyword evidence="2 4" id="KW-0488">Methylation</keyword>
<protein>
    <recommendedName>
        <fullName evidence="4 5">Peptide chain release factor 2</fullName>
        <shortName evidence="4">RF-2</shortName>
    </recommendedName>
</protein>
<dbReference type="PROSITE" id="PS00745">
    <property type="entry name" value="RF_PROK_I"/>
    <property type="match status" value="1"/>
</dbReference>
<feature type="domain" description="Prokaryotic-type class I peptide chain release factors" evidence="7">
    <location>
        <begin position="233"/>
        <end position="249"/>
    </location>
</feature>
<dbReference type="RefSeq" id="WP_060384778.1">
    <property type="nucleotide sequence ID" value="NZ_CP014141.1"/>
</dbReference>
<dbReference type="SUPFAM" id="SSF75620">
    <property type="entry name" value="Release factor"/>
    <property type="match status" value="1"/>
</dbReference>
<dbReference type="KEGG" id="tpar:AV541_09810"/>
<organism evidence="8 9">
    <name type="scientific">Thermus parvatiensis</name>
    <dbReference type="NCBI Taxonomy" id="456163"/>
    <lineage>
        <taxon>Bacteria</taxon>
        <taxon>Thermotogati</taxon>
        <taxon>Deinococcota</taxon>
        <taxon>Deinococci</taxon>
        <taxon>Thermales</taxon>
        <taxon>Thermaceae</taxon>
        <taxon>Thermus</taxon>
    </lineage>
</organism>
<evidence type="ECO:0000256" key="5">
    <source>
        <dbReference type="NCBIfam" id="TIGR00020"/>
    </source>
</evidence>
<comment type="similarity">
    <text evidence="1 4">Belongs to the prokaryotic/mitochondrial release factor family.</text>
</comment>
<dbReference type="InterPro" id="IPR000352">
    <property type="entry name" value="Pep_chain_release_fac_I"/>
</dbReference>
<comment type="PTM">
    <text evidence="4">Methylated by PrmC. Methylation increases the termination efficiency of RF2.</text>
</comment>
<dbReference type="Pfam" id="PF00472">
    <property type="entry name" value="RF-1"/>
    <property type="match status" value="1"/>
</dbReference>
<dbReference type="Gene3D" id="1.20.58.410">
    <property type="entry name" value="Release factor"/>
    <property type="match status" value="1"/>
</dbReference>
<dbReference type="HAMAP" id="MF_00094">
    <property type="entry name" value="Rel_fac_2"/>
    <property type="match status" value="1"/>
</dbReference>
<dbReference type="Pfam" id="PF03462">
    <property type="entry name" value="PCRF"/>
    <property type="match status" value="1"/>
</dbReference>
<evidence type="ECO:0000256" key="4">
    <source>
        <dbReference type="HAMAP-Rule" id="MF_00094"/>
    </source>
</evidence>
<dbReference type="SMART" id="SM00937">
    <property type="entry name" value="PCRF"/>
    <property type="match status" value="1"/>
</dbReference>
<dbReference type="InterPro" id="IPR004374">
    <property type="entry name" value="PrfB"/>
</dbReference>
<evidence type="ECO:0000256" key="3">
    <source>
        <dbReference type="ARBA" id="ARBA00022917"/>
    </source>
</evidence>
<evidence type="ECO:0000313" key="9">
    <source>
        <dbReference type="Proteomes" id="UP000061630"/>
    </source>
</evidence>
<feature type="coiled-coil region" evidence="6">
    <location>
        <begin position="269"/>
        <end position="301"/>
    </location>
</feature>
<evidence type="ECO:0000256" key="2">
    <source>
        <dbReference type="ARBA" id="ARBA00022481"/>
    </source>
</evidence>
<dbReference type="PANTHER" id="PTHR43116:SF3">
    <property type="entry name" value="CLASS I PEPTIDE CHAIN RELEASE FACTOR"/>
    <property type="match status" value="1"/>
</dbReference>
<dbReference type="Gene3D" id="3.30.70.1660">
    <property type="match status" value="1"/>
</dbReference>
<proteinExistence type="inferred from homology"/>
<feature type="modified residue" description="N5-methylglutamine" evidence="4">
    <location>
        <position position="240"/>
    </location>
</feature>
<keyword evidence="3 4" id="KW-0648">Protein biosynthesis</keyword>
<dbReference type="NCBIfam" id="TIGR00020">
    <property type="entry name" value="prfB"/>
    <property type="match status" value="1"/>
</dbReference>